<feature type="domain" description="J" evidence="2">
    <location>
        <begin position="26"/>
        <end position="91"/>
    </location>
</feature>
<dbReference type="SMART" id="SM00271">
    <property type="entry name" value="DnaJ"/>
    <property type="match status" value="1"/>
</dbReference>
<reference evidence="3" key="1">
    <citation type="submission" date="2015-11" db="EMBL/GenBank/DDBJ databases">
        <title>De novo transcriptome assembly of four potential Pierce s Disease insect vectors from Arizona vineyards.</title>
        <authorList>
            <person name="Tassone E.E."/>
        </authorList>
    </citation>
    <scope>NUCLEOTIDE SEQUENCE</scope>
</reference>
<dbReference type="PRINTS" id="PR00625">
    <property type="entry name" value="JDOMAIN"/>
</dbReference>
<evidence type="ECO:0000313" key="3">
    <source>
        <dbReference type="EMBL" id="JAS78748.1"/>
    </source>
</evidence>
<dbReference type="PROSITE" id="PS50076">
    <property type="entry name" value="DNAJ_2"/>
    <property type="match status" value="1"/>
</dbReference>
<dbReference type="PANTHER" id="PTHR44873:SF1">
    <property type="entry name" value="DNAJ HOMOLOG SUBFAMILY C MEMBER 30, MITOCHONDRIAL"/>
    <property type="match status" value="1"/>
</dbReference>
<evidence type="ECO:0000256" key="1">
    <source>
        <dbReference type="SAM" id="Phobius"/>
    </source>
</evidence>
<keyword evidence="1" id="KW-1133">Transmembrane helix</keyword>
<feature type="transmembrane region" description="Helical" evidence="1">
    <location>
        <begin position="175"/>
        <end position="195"/>
    </location>
</feature>
<sequence>MNLRHNVNYKLVRQISLNVSGYQRKSHYDCLGITPKATQGDVKSAYYKLSKQYHPDLNKGNIDAAEKFRDITEAYEVLGNLKSRRLYDRGLLVGGTEHSYTQNEPVVDNYEHSSFYHYRNKPASKRATSESTPHYNIDEWTRAHYSNTFRQAYEKKSEEVRNTRNNFKELEENKGILQVSFSIALFLCAFLLYAVKPSGYDVHHKKPDEKPD</sequence>
<accession>A0A1B6HVP4</accession>
<dbReference type="EMBL" id="GECU01028958">
    <property type="protein sequence ID" value="JAS78748.1"/>
    <property type="molecule type" value="Transcribed_RNA"/>
</dbReference>
<keyword evidence="1" id="KW-0812">Transmembrane</keyword>
<dbReference type="InterPro" id="IPR053025">
    <property type="entry name" value="Mito_ATP_Synthase-Asso"/>
</dbReference>
<dbReference type="PANTHER" id="PTHR44873">
    <property type="entry name" value="DNAJ HOMOLOG SUBFAMILY C MEMBER 30, MITOCHONDRIAL"/>
    <property type="match status" value="1"/>
</dbReference>
<protein>
    <recommendedName>
        <fullName evidence="2">J domain-containing protein</fullName>
    </recommendedName>
</protein>
<dbReference type="PROSITE" id="PS00636">
    <property type="entry name" value="DNAJ_1"/>
    <property type="match status" value="1"/>
</dbReference>
<dbReference type="InterPro" id="IPR036869">
    <property type="entry name" value="J_dom_sf"/>
</dbReference>
<organism evidence="3">
    <name type="scientific">Homalodisca liturata</name>
    <dbReference type="NCBI Taxonomy" id="320908"/>
    <lineage>
        <taxon>Eukaryota</taxon>
        <taxon>Metazoa</taxon>
        <taxon>Ecdysozoa</taxon>
        <taxon>Arthropoda</taxon>
        <taxon>Hexapoda</taxon>
        <taxon>Insecta</taxon>
        <taxon>Pterygota</taxon>
        <taxon>Neoptera</taxon>
        <taxon>Paraneoptera</taxon>
        <taxon>Hemiptera</taxon>
        <taxon>Auchenorrhyncha</taxon>
        <taxon>Membracoidea</taxon>
        <taxon>Cicadellidae</taxon>
        <taxon>Cicadellinae</taxon>
        <taxon>Proconiini</taxon>
        <taxon>Homalodisca</taxon>
    </lineage>
</organism>
<evidence type="ECO:0000259" key="2">
    <source>
        <dbReference type="PROSITE" id="PS50076"/>
    </source>
</evidence>
<dbReference type="CDD" id="cd06257">
    <property type="entry name" value="DnaJ"/>
    <property type="match status" value="1"/>
</dbReference>
<dbReference type="Pfam" id="PF00226">
    <property type="entry name" value="DnaJ"/>
    <property type="match status" value="1"/>
</dbReference>
<proteinExistence type="predicted"/>
<dbReference type="AlphaFoldDB" id="A0A1B6HVP4"/>
<gene>
    <name evidence="3" type="ORF">g.20814</name>
</gene>
<keyword evidence="1" id="KW-0472">Membrane</keyword>
<name>A0A1B6HVP4_9HEMI</name>
<dbReference type="InterPro" id="IPR001623">
    <property type="entry name" value="DnaJ_domain"/>
</dbReference>
<dbReference type="InterPro" id="IPR018253">
    <property type="entry name" value="DnaJ_domain_CS"/>
</dbReference>
<dbReference type="Gene3D" id="1.10.287.110">
    <property type="entry name" value="DnaJ domain"/>
    <property type="match status" value="1"/>
</dbReference>
<dbReference type="SUPFAM" id="SSF46565">
    <property type="entry name" value="Chaperone J-domain"/>
    <property type="match status" value="1"/>
</dbReference>